<accession>C8VJH1</accession>
<keyword evidence="3" id="KW-1185">Reference proteome</keyword>
<protein>
    <submittedName>
        <fullName evidence="2">Uncharacterized protein</fullName>
    </submittedName>
</protein>
<dbReference type="AlphaFoldDB" id="Q5B9G0"/>
<organism evidence="2 3">
    <name type="scientific">Emericella nidulans (strain FGSC A4 / ATCC 38163 / CBS 112.46 / NRRL 194 / M139)</name>
    <name type="common">Aspergillus nidulans</name>
    <dbReference type="NCBI Taxonomy" id="227321"/>
    <lineage>
        <taxon>Eukaryota</taxon>
        <taxon>Fungi</taxon>
        <taxon>Dikarya</taxon>
        <taxon>Ascomycota</taxon>
        <taxon>Pezizomycotina</taxon>
        <taxon>Eurotiomycetes</taxon>
        <taxon>Eurotiomycetidae</taxon>
        <taxon>Eurotiales</taxon>
        <taxon>Aspergillaceae</taxon>
        <taxon>Aspergillus</taxon>
        <taxon>Aspergillus subgen. Nidulantes</taxon>
    </lineage>
</organism>
<dbReference type="HOGENOM" id="CLU_976679_0_0_1"/>
<dbReference type="KEGG" id="ani:ANIA_02820"/>
<reference evidence="3" key="2">
    <citation type="journal article" date="2009" name="Fungal Genet. Biol.">
        <title>The 2008 update of the Aspergillus nidulans genome annotation: a community effort.</title>
        <authorList>
            <person name="Wortman J.R."/>
            <person name="Gilsenan J.M."/>
            <person name="Joardar V."/>
            <person name="Deegan J."/>
            <person name="Clutterbuck J."/>
            <person name="Andersen M.R."/>
            <person name="Archer D."/>
            <person name="Bencina M."/>
            <person name="Braus G."/>
            <person name="Coutinho P."/>
            <person name="von Dohren H."/>
            <person name="Doonan J."/>
            <person name="Driessen A.J."/>
            <person name="Durek P."/>
            <person name="Espeso E."/>
            <person name="Fekete E."/>
            <person name="Flipphi M."/>
            <person name="Estrada C.G."/>
            <person name="Geysens S."/>
            <person name="Goldman G."/>
            <person name="de Groot P.W."/>
            <person name="Hansen K."/>
            <person name="Harris S.D."/>
            <person name="Heinekamp T."/>
            <person name="Helmstaedt K."/>
            <person name="Henrissat B."/>
            <person name="Hofmann G."/>
            <person name="Homan T."/>
            <person name="Horio T."/>
            <person name="Horiuchi H."/>
            <person name="James S."/>
            <person name="Jones M."/>
            <person name="Karaffa L."/>
            <person name="Karanyi Z."/>
            <person name="Kato M."/>
            <person name="Keller N."/>
            <person name="Kelly D.E."/>
            <person name="Kiel J.A."/>
            <person name="Kim J.M."/>
            <person name="van der Klei I.J."/>
            <person name="Klis F.M."/>
            <person name="Kovalchuk A."/>
            <person name="Krasevec N."/>
            <person name="Kubicek C.P."/>
            <person name="Liu B."/>
            <person name="Maccabe A."/>
            <person name="Meyer V."/>
            <person name="Mirabito P."/>
            <person name="Miskei M."/>
            <person name="Mos M."/>
            <person name="Mullins J."/>
            <person name="Nelson D.R."/>
            <person name="Nielsen J."/>
            <person name="Oakley B.R."/>
            <person name="Osmani S.A."/>
            <person name="Pakula T."/>
            <person name="Paszewski A."/>
            <person name="Paulsen I."/>
            <person name="Pilsyk S."/>
            <person name="Pocsi I."/>
            <person name="Punt P.J."/>
            <person name="Ram A.F."/>
            <person name="Ren Q."/>
            <person name="Robellet X."/>
            <person name="Robson G."/>
            <person name="Seiboth B."/>
            <person name="van Solingen P."/>
            <person name="Specht T."/>
            <person name="Sun J."/>
            <person name="Taheri-Talesh N."/>
            <person name="Takeshita N."/>
            <person name="Ussery D."/>
            <person name="vanKuyk P.A."/>
            <person name="Visser H."/>
            <person name="van de Vondervoort P.J."/>
            <person name="de Vries R.P."/>
            <person name="Walton J."/>
            <person name="Xiang X."/>
            <person name="Xiong Y."/>
            <person name="Zeng A.P."/>
            <person name="Brandt B.W."/>
            <person name="Cornell M.J."/>
            <person name="van den Hondel C.A."/>
            <person name="Visser J."/>
            <person name="Oliver S.G."/>
            <person name="Turner G."/>
        </authorList>
    </citation>
    <scope>GENOME REANNOTATION</scope>
    <source>
        <strain evidence="3">FGSC A4 / ATCC 38163 / CBS 112.46 / NRRL 194 / M139</strain>
    </source>
</reference>
<dbReference type="EMBL" id="BN001306">
    <property type="protein sequence ID" value="CBF83942.1"/>
    <property type="molecule type" value="Genomic_DNA"/>
</dbReference>
<accession>Q5B9G0</accession>
<feature type="region of interest" description="Disordered" evidence="1">
    <location>
        <begin position="1"/>
        <end position="78"/>
    </location>
</feature>
<dbReference type="Proteomes" id="UP000000560">
    <property type="component" value="Chromosome VI"/>
</dbReference>
<evidence type="ECO:0000256" key="1">
    <source>
        <dbReference type="SAM" id="MobiDB-lite"/>
    </source>
</evidence>
<proteinExistence type="predicted"/>
<sequence>MSRKQPFMAPANGDNEDSLRSLSIRRRGRDGRSLSRDESNIHPAFRDKPYFSPSSSHHETGAESLGQGGTETTISDLGTNSRKCSSIDSLCSECRNYLECPPNIHPIIVECLLTGTSDDAIAIVRNLYKRIIRYATRPFYLHAAVRRSAIPGRKSGHWYDITAEGLPHSRACSTSRHYDHEGPGTIQKVFYSPYSWAKKQEKKKQKRIKETHAKLRDLQILMDFPWESERAGMVEKRIFESLPKSVKLIKLEHISAHHTLHRLELWARTHLIHHHATETSWGCGE</sequence>
<reference evidence="3" key="1">
    <citation type="journal article" date="2005" name="Nature">
        <title>Sequencing of Aspergillus nidulans and comparative analysis with A. fumigatus and A. oryzae.</title>
        <authorList>
            <person name="Galagan J.E."/>
            <person name="Calvo S.E."/>
            <person name="Cuomo C."/>
            <person name="Ma L.J."/>
            <person name="Wortman J.R."/>
            <person name="Batzoglou S."/>
            <person name="Lee S.I."/>
            <person name="Basturkmen M."/>
            <person name="Spevak C.C."/>
            <person name="Clutterbuck J."/>
            <person name="Kapitonov V."/>
            <person name="Jurka J."/>
            <person name="Scazzocchio C."/>
            <person name="Farman M."/>
            <person name="Butler J."/>
            <person name="Purcell S."/>
            <person name="Harris S."/>
            <person name="Braus G.H."/>
            <person name="Draht O."/>
            <person name="Busch S."/>
            <person name="D'Enfert C."/>
            <person name="Bouchier C."/>
            <person name="Goldman G.H."/>
            <person name="Bell-Pedersen D."/>
            <person name="Griffiths-Jones S."/>
            <person name="Doonan J.H."/>
            <person name="Yu J."/>
            <person name="Vienken K."/>
            <person name="Pain A."/>
            <person name="Freitag M."/>
            <person name="Selker E.U."/>
            <person name="Archer D.B."/>
            <person name="Penalva M.A."/>
            <person name="Oakley B.R."/>
            <person name="Momany M."/>
            <person name="Tanaka T."/>
            <person name="Kumagai T."/>
            <person name="Asai K."/>
            <person name="Machida M."/>
            <person name="Nierman W.C."/>
            <person name="Denning D.W."/>
            <person name="Caddick M."/>
            <person name="Hynes M."/>
            <person name="Paoletti M."/>
            <person name="Fischer R."/>
            <person name="Miller B."/>
            <person name="Dyer P."/>
            <person name="Sachs M.S."/>
            <person name="Osmani S.A."/>
            <person name="Birren B.W."/>
        </authorList>
    </citation>
    <scope>NUCLEOTIDE SEQUENCE [LARGE SCALE GENOMIC DNA]</scope>
    <source>
        <strain evidence="3">FGSC A4 / ATCC 38163 / CBS 112.46 / NRRL 194 / M139</strain>
    </source>
</reference>
<dbReference type="GeneID" id="2874403"/>
<dbReference type="OMA" id="WARTHLI"/>
<dbReference type="RefSeq" id="XP_660424.1">
    <property type="nucleotide sequence ID" value="XM_655332.1"/>
</dbReference>
<gene>
    <name evidence="2" type="ORF">ANIA_02820</name>
</gene>
<name>Q5B9G0_EMENI</name>
<feature type="compositionally biased region" description="Basic and acidic residues" evidence="1">
    <location>
        <begin position="30"/>
        <end position="49"/>
    </location>
</feature>
<dbReference type="InParanoid" id="Q5B9G0"/>
<evidence type="ECO:0000313" key="2">
    <source>
        <dbReference type="EMBL" id="CBF83942.1"/>
    </source>
</evidence>
<evidence type="ECO:0000313" key="3">
    <source>
        <dbReference type="Proteomes" id="UP000000560"/>
    </source>
</evidence>
<dbReference type="OrthoDB" id="4510497at2759"/>